<dbReference type="STRING" id="883158.HMPREF9140_00279"/>
<feature type="transmembrane region" description="Helical" evidence="1">
    <location>
        <begin position="343"/>
        <end position="362"/>
    </location>
</feature>
<feature type="transmembrane region" description="Helical" evidence="1">
    <location>
        <begin position="426"/>
        <end position="448"/>
    </location>
</feature>
<evidence type="ECO:0000313" key="2">
    <source>
        <dbReference type="EMBL" id="EHO74373.1"/>
    </source>
</evidence>
<feature type="transmembrane region" description="Helical" evidence="1">
    <location>
        <begin position="395"/>
        <end position="414"/>
    </location>
</feature>
<evidence type="ECO:0000256" key="1">
    <source>
        <dbReference type="SAM" id="Phobius"/>
    </source>
</evidence>
<reference evidence="2 3" key="1">
    <citation type="submission" date="2011-12" db="EMBL/GenBank/DDBJ databases">
        <title>The Genome Sequence of Prevotella micans F0438.</title>
        <authorList>
            <consortium name="The Broad Institute Genome Sequencing Platform"/>
            <person name="Earl A."/>
            <person name="Ward D."/>
            <person name="Feldgarden M."/>
            <person name="Gevers D."/>
            <person name="Izard J."/>
            <person name="Baranova O.V."/>
            <person name="Blanton J.M."/>
            <person name="Wade W.G."/>
            <person name="Dewhirst F.E."/>
            <person name="Young S.K."/>
            <person name="Zeng Q."/>
            <person name="Gargeya S."/>
            <person name="Fitzgerald M."/>
            <person name="Haas B."/>
            <person name="Abouelleil A."/>
            <person name="Alvarado L."/>
            <person name="Arachchi H.M."/>
            <person name="Berlin A."/>
            <person name="Chapman S.B."/>
            <person name="Gearin G."/>
            <person name="Goldberg J."/>
            <person name="Griggs A."/>
            <person name="Gujja S."/>
            <person name="Hansen M."/>
            <person name="Heiman D."/>
            <person name="Howarth C."/>
            <person name="Larimer J."/>
            <person name="Lui A."/>
            <person name="MacDonald P.J.P."/>
            <person name="McCowen C."/>
            <person name="Montmayeur A."/>
            <person name="Murphy C."/>
            <person name="Neiman D."/>
            <person name="Pearson M."/>
            <person name="Priest M."/>
            <person name="Roberts A."/>
            <person name="Saif S."/>
            <person name="Shea T."/>
            <person name="Sisk P."/>
            <person name="Stolte C."/>
            <person name="Sykes S."/>
            <person name="Wortman J."/>
            <person name="Nusbaum C."/>
            <person name="Birren B."/>
        </authorList>
    </citation>
    <scope>NUCLEOTIDE SEQUENCE [LARGE SCALE GENOMIC DNA]</scope>
    <source>
        <strain evidence="2 3">F0438</strain>
    </source>
</reference>
<dbReference type="InterPro" id="IPR045726">
    <property type="entry name" value="DUF6080"/>
</dbReference>
<protein>
    <recommendedName>
        <fullName evidence="4">Glycosyltransferase RgtA/B/C/D-like domain-containing protein</fullName>
    </recommendedName>
</protein>
<dbReference type="Proteomes" id="UP000016023">
    <property type="component" value="Unassembled WGS sequence"/>
</dbReference>
<evidence type="ECO:0000313" key="3">
    <source>
        <dbReference type="Proteomes" id="UP000016023"/>
    </source>
</evidence>
<name>H1Q041_9BACT</name>
<dbReference type="EMBL" id="AGWK01000008">
    <property type="protein sequence ID" value="EHO74373.1"/>
    <property type="molecule type" value="Genomic_DNA"/>
</dbReference>
<comment type="caution">
    <text evidence="2">The sequence shown here is derived from an EMBL/GenBank/DDBJ whole genome shotgun (WGS) entry which is preliminary data.</text>
</comment>
<feature type="transmembrane region" description="Helical" evidence="1">
    <location>
        <begin position="15"/>
        <end position="33"/>
    </location>
</feature>
<dbReference type="PATRIC" id="fig|883158.3.peg.288"/>
<gene>
    <name evidence="2" type="ORF">HMPREF9140_00279</name>
</gene>
<feature type="transmembrane region" description="Helical" evidence="1">
    <location>
        <begin position="161"/>
        <end position="178"/>
    </location>
</feature>
<proteinExistence type="predicted"/>
<keyword evidence="1" id="KW-0472">Membrane</keyword>
<evidence type="ECO:0008006" key="4">
    <source>
        <dbReference type="Google" id="ProtNLM"/>
    </source>
</evidence>
<sequence length="449" mass="51885">MSALGLFKIKKEERWMALAVLFIAVAFNALVIYSHYSVYTMGAHGGFWTIFLENFRLSGYDCWSWITISGMRIHFETVRHPLYLSILYPFYLLNHWMIEQLGTNFAVFFMAVVLVVSTVYSAVFMYRIMREVVGLKPFDARLLTFLLFSFAHVMLPMMAPDHFIISLMLLLMTLYIAGRKMKERKPMGTWQTFGLMFFTAGISASNGVKVLLASLFANGRRFFRWKNLLVGILLPLGILVGIQQAQYYAFEVPQKEVAHKIERANLKKNAKKFKARLAERKAWLDAHTGRAAFDSRVGKWMDVSTSRTETLKENFFGESFQLHQNYLLKDVSWDRPIFVPYNWTANYIIEGLIVLLFLLSSLIACRERFFAMLLAWFAFDVTLHIIMGFGINEVYIMTAGWAFIVPIALGYTMRALAYGPRRVMRILLVALTLWLWIYNGGQIAMYLLG</sequence>
<feature type="transmembrane region" description="Helical" evidence="1">
    <location>
        <begin position="81"/>
        <end position="98"/>
    </location>
</feature>
<feature type="transmembrane region" description="Helical" evidence="1">
    <location>
        <begin position="369"/>
        <end position="389"/>
    </location>
</feature>
<dbReference type="RefSeq" id="WP_006951222.1">
    <property type="nucleotide sequence ID" value="NZ_JH594521.1"/>
</dbReference>
<keyword evidence="3" id="KW-1185">Reference proteome</keyword>
<keyword evidence="1" id="KW-1133">Transmembrane helix</keyword>
<dbReference type="Pfam" id="PF19558">
    <property type="entry name" value="DUF6080"/>
    <property type="match status" value="1"/>
</dbReference>
<feature type="transmembrane region" description="Helical" evidence="1">
    <location>
        <begin position="228"/>
        <end position="250"/>
    </location>
</feature>
<dbReference type="AlphaFoldDB" id="H1Q041"/>
<feature type="transmembrane region" description="Helical" evidence="1">
    <location>
        <begin position="104"/>
        <end position="126"/>
    </location>
</feature>
<accession>H1Q041</accession>
<dbReference type="eggNOG" id="ENOG50332RX">
    <property type="taxonomic scope" value="Bacteria"/>
</dbReference>
<keyword evidence="1" id="KW-0812">Transmembrane</keyword>
<organism evidence="2 3">
    <name type="scientific">Prevotella micans F0438</name>
    <dbReference type="NCBI Taxonomy" id="883158"/>
    <lineage>
        <taxon>Bacteria</taxon>
        <taxon>Pseudomonadati</taxon>
        <taxon>Bacteroidota</taxon>
        <taxon>Bacteroidia</taxon>
        <taxon>Bacteroidales</taxon>
        <taxon>Prevotellaceae</taxon>
        <taxon>Prevotella</taxon>
    </lineage>
</organism>
<dbReference type="HOGENOM" id="CLU_032211_0_0_10"/>